<feature type="transmembrane region" description="Helical" evidence="6">
    <location>
        <begin position="221"/>
        <end position="242"/>
    </location>
</feature>
<name>A0A401Z7D8_9CHLR</name>
<evidence type="ECO:0000256" key="4">
    <source>
        <dbReference type="ARBA" id="ARBA00022989"/>
    </source>
</evidence>
<evidence type="ECO:0000256" key="3">
    <source>
        <dbReference type="ARBA" id="ARBA00022692"/>
    </source>
</evidence>
<sequence>MLLNTGSLIGTMLVTSGLGFAYWFVADRLFPLSAVGLASAATSTMMLLSSICLLGLSTLLISEIPRNRGKEGTIISAALLLVGGVGTIVGIIFALLTPLISKNMAPIGASFTNIILFALGIGLTSMTIILDTCMIAVLRGSLQFWRNAIFAVLKLVLLFFASIFIAEKTGINIYATWAASNLLSMVPLVIYGVIKARKTGRSLRPQWSMLRRLGRSAIQHYILNLVYQTPAQILPVIATIMLSASANAWFYTASMIANFLFAVIGSLTTVLHATNAAQIHTLTQKSRMTVGLATAVSACAGLILFLGAHIILSFFGQSYADQASWSLRILALGAFPLIIKYHYLAIHRIKDEVSKAIIPISVGSVSELIMAVIFTHFFGLTGLSLGWVAGMYLEAAIMSPVVVRTLRGVDTQVEFISSTGELATEDIFGVGDLEERPTEISMKIMAIEATTDMIRSIVIMDAPTIKIQSSQLYGDEDMNTPTIRLNEGQIHKGLAEKRERVQKGTAIQPRQVVEFMNAPTIKMQSIKRLGSSKPIKKTHVERLDTAEFQKITAARRDQEEREQMKH</sequence>
<feature type="transmembrane region" description="Helical" evidence="6">
    <location>
        <begin position="114"/>
        <end position="137"/>
    </location>
</feature>
<feature type="transmembrane region" description="Helical" evidence="6">
    <location>
        <begin position="37"/>
        <end position="61"/>
    </location>
</feature>
<evidence type="ECO:0000256" key="5">
    <source>
        <dbReference type="ARBA" id="ARBA00023136"/>
    </source>
</evidence>
<evidence type="ECO:0000256" key="6">
    <source>
        <dbReference type="SAM" id="Phobius"/>
    </source>
</evidence>
<accession>A0A401Z7D8</accession>
<keyword evidence="8" id="KW-1185">Reference proteome</keyword>
<dbReference type="RefSeq" id="WP_126594124.1">
    <property type="nucleotide sequence ID" value="NZ_BIFQ01000001.1"/>
</dbReference>
<evidence type="ECO:0000313" key="8">
    <source>
        <dbReference type="Proteomes" id="UP000287224"/>
    </source>
</evidence>
<keyword evidence="4 6" id="KW-1133">Transmembrane helix</keyword>
<proteinExistence type="predicted"/>
<comment type="subcellular location">
    <subcellularLocation>
        <location evidence="1">Cell membrane</location>
        <topology evidence="1">Multi-pass membrane protein</topology>
    </subcellularLocation>
</comment>
<feature type="transmembrane region" description="Helical" evidence="6">
    <location>
        <begin position="327"/>
        <end position="344"/>
    </location>
</feature>
<evidence type="ECO:0008006" key="9">
    <source>
        <dbReference type="Google" id="ProtNLM"/>
    </source>
</evidence>
<dbReference type="PANTHER" id="PTHR30250:SF11">
    <property type="entry name" value="O-ANTIGEN TRANSPORTER-RELATED"/>
    <property type="match status" value="1"/>
</dbReference>
<feature type="transmembrane region" description="Helical" evidence="6">
    <location>
        <begin position="171"/>
        <end position="194"/>
    </location>
</feature>
<dbReference type="EMBL" id="BIFQ01000001">
    <property type="protein sequence ID" value="GCE02777.1"/>
    <property type="molecule type" value="Genomic_DNA"/>
</dbReference>
<reference evidence="8" key="1">
    <citation type="submission" date="2018-12" db="EMBL/GenBank/DDBJ databases">
        <title>Tengunoibacter tsumagoiensis gen. nov., sp. nov., Dictyobacter kobayashii sp. nov., D. alpinus sp. nov., and D. joshuensis sp. nov. and description of Dictyobacteraceae fam. nov. within the order Ktedonobacterales isolated from Tengu-no-mugimeshi.</title>
        <authorList>
            <person name="Wang C.M."/>
            <person name="Zheng Y."/>
            <person name="Sakai Y."/>
            <person name="Toyoda A."/>
            <person name="Minakuchi Y."/>
            <person name="Abe K."/>
            <person name="Yokota A."/>
            <person name="Yabe S."/>
        </authorList>
    </citation>
    <scope>NUCLEOTIDE SEQUENCE [LARGE SCALE GENOMIC DNA]</scope>
    <source>
        <strain evidence="8">S-27</strain>
    </source>
</reference>
<feature type="transmembrane region" description="Helical" evidence="6">
    <location>
        <begin position="7"/>
        <end position="25"/>
    </location>
</feature>
<feature type="transmembrane region" description="Helical" evidence="6">
    <location>
        <begin position="73"/>
        <end position="94"/>
    </location>
</feature>
<feature type="transmembrane region" description="Helical" evidence="6">
    <location>
        <begin position="144"/>
        <end position="165"/>
    </location>
</feature>
<dbReference type="Proteomes" id="UP000287224">
    <property type="component" value="Unassembled WGS sequence"/>
</dbReference>
<keyword evidence="3 6" id="KW-0812">Transmembrane</keyword>
<evidence type="ECO:0000256" key="1">
    <source>
        <dbReference type="ARBA" id="ARBA00004651"/>
    </source>
</evidence>
<feature type="transmembrane region" description="Helical" evidence="6">
    <location>
        <begin position="248"/>
        <end position="271"/>
    </location>
</feature>
<evidence type="ECO:0000313" key="7">
    <source>
        <dbReference type="EMBL" id="GCE02777.1"/>
    </source>
</evidence>
<keyword evidence="5 6" id="KW-0472">Membrane</keyword>
<dbReference type="OrthoDB" id="145398at2"/>
<dbReference type="PANTHER" id="PTHR30250">
    <property type="entry name" value="PST FAMILY PREDICTED COLANIC ACID TRANSPORTER"/>
    <property type="match status" value="1"/>
</dbReference>
<evidence type="ECO:0000256" key="2">
    <source>
        <dbReference type="ARBA" id="ARBA00022475"/>
    </source>
</evidence>
<feature type="transmembrane region" description="Helical" evidence="6">
    <location>
        <begin position="292"/>
        <end position="315"/>
    </location>
</feature>
<comment type="caution">
    <text evidence="7">The sequence shown here is derived from an EMBL/GenBank/DDBJ whole genome shotgun (WGS) entry which is preliminary data.</text>
</comment>
<gene>
    <name evidence="7" type="ORF">KDAU_01060</name>
</gene>
<organism evidence="7 8">
    <name type="scientific">Dictyobacter aurantiacus</name>
    <dbReference type="NCBI Taxonomy" id="1936993"/>
    <lineage>
        <taxon>Bacteria</taxon>
        <taxon>Bacillati</taxon>
        <taxon>Chloroflexota</taxon>
        <taxon>Ktedonobacteria</taxon>
        <taxon>Ktedonobacterales</taxon>
        <taxon>Dictyobacteraceae</taxon>
        <taxon>Dictyobacter</taxon>
    </lineage>
</organism>
<dbReference type="AlphaFoldDB" id="A0A401Z7D8"/>
<dbReference type="InterPro" id="IPR050833">
    <property type="entry name" value="Poly_Biosynth_Transport"/>
</dbReference>
<protein>
    <recommendedName>
        <fullName evidence="9">Polysaccharide biosynthesis protein C-terminal domain-containing protein</fullName>
    </recommendedName>
</protein>
<keyword evidence="2" id="KW-1003">Cell membrane</keyword>
<dbReference type="GO" id="GO:0005886">
    <property type="term" value="C:plasma membrane"/>
    <property type="evidence" value="ECO:0007669"/>
    <property type="project" value="UniProtKB-SubCell"/>
</dbReference>